<dbReference type="PANTHER" id="PTHR43719">
    <property type="entry name" value="TWO-COMPONENT HISTIDINE KINASE"/>
    <property type="match status" value="1"/>
</dbReference>
<dbReference type="AlphaFoldDB" id="A0AAQ3WE49"/>
<protein>
    <recommendedName>
        <fullName evidence="2">histidine kinase</fullName>
        <ecNumber evidence="2">2.7.13.3</ecNumber>
    </recommendedName>
</protein>
<comment type="catalytic activity">
    <reaction evidence="1">
        <text>ATP + protein L-histidine = ADP + protein N-phospho-L-histidine.</text>
        <dbReference type="EC" id="2.7.13.3"/>
    </reaction>
</comment>
<evidence type="ECO:0000259" key="6">
    <source>
        <dbReference type="PROSITE" id="PS50110"/>
    </source>
</evidence>
<dbReference type="InterPro" id="IPR011006">
    <property type="entry name" value="CheY-like_superfamily"/>
</dbReference>
<dbReference type="GO" id="GO:0005634">
    <property type="term" value="C:nucleus"/>
    <property type="evidence" value="ECO:0007669"/>
    <property type="project" value="TreeGrafter"/>
</dbReference>
<keyword evidence="8" id="KW-1185">Reference proteome</keyword>
<comment type="caution">
    <text evidence="5">Lacks conserved residue(s) required for the propagation of feature annotation.</text>
</comment>
<dbReference type="SUPFAM" id="SSF52172">
    <property type="entry name" value="CheY-like"/>
    <property type="match status" value="1"/>
</dbReference>
<dbReference type="GO" id="GO:0000160">
    <property type="term" value="P:phosphorelay signal transduction system"/>
    <property type="evidence" value="ECO:0007669"/>
    <property type="project" value="UniProtKB-KW"/>
</dbReference>
<dbReference type="EC" id="2.7.13.3" evidence="2"/>
<evidence type="ECO:0000313" key="8">
    <source>
        <dbReference type="Proteomes" id="UP001341281"/>
    </source>
</evidence>
<dbReference type="Proteomes" id="UP001341281">
    <property type="component" value="Chromosome 02"/>
</dbReference>
<evidence type="ECO:0000256" key="4">
    <source>
        <dbReference type="ARBA" id="ARBA00023012"/>
    </source>
</evidence>
<dbReference type="InterPro" id="IPR050956">
    <property type="entry name" value="2C_system_His_kinase"/>
</dbReference>
<keyword evidence="4" id="KW-0902">Two-component regulatory system</keyword>
<reference evidence="7 8" key="1">
    <citation type="submission" date="2024-02" db="EMBL/GenBank/DDBJ databases">
        <title>High-quality chromosome-scale genome assembly of Pensacola bahiagrass (Paspalum notatum Flugge var. saurae).</title>
        <authorList>
            <person name="Vega J.M."/>
            <person name="Podio M."/>
            <person name="Orjuela J."/>
            <person name="Siena L.A."/>
            <person name="Pessino S.C."/>
            <person name="Combes M.C."/>
            <person name="Mariac C."/>
            <person name="Albertini E."/>
            <person name="Pupilli F."/>
            <person name="Ortiz J.P.A."/>
            <person name="Leblanc O."/>
        </authorList>
    </citation>
    <scope>NUCLEOTIDE SEQUENCE [LARGE SCALE GENOMIC DNA]</scope>
    <source>
        <strain evidence="7">R1</strain>
        <tissue evidence="7">Leaf</tissue>
    </source>
</reference>
<sequence length="94" mass="10865">MMFEATRLIRSTEKKINDMFQMGEVSTDNYGNKVHWHVPILAMTADVIQATFEKCMQCGMDGYVSKPFEEQQALYKQTTDQLAALLRHQFKDIA</sequence>
<dbReference type="PROSITE" id="PS50110">
    <property type="entry name" value="RESPONSE_REGULATORY"/>
    <property type="match status" value="1"/>
</dbReference>
<evidence type="ECO:0000256" key="3">
    <source>
        <dbReference type="ARBA" id="ARBA00022553"/>
    </source>
</evidence>
<evidence type="ECO:0000313" key="7">
    <source>
        <dbReference type="EMBL" id="WVZ58525.1"/>
    </source>
</evidence>
<evidence type="ECO:0000256" key="1">
    <source>
        <dbReference type="ARBA" id="ARBA00000085"/>
    </source>
</evidence>
<dbReference type="InterPro" id="IPR001789">
    <property type="entry name" value="Sig_transdc_resp-reg_receiver"/>
</dbReference>
<dbReference type="PANTHER" id="PTHR43719:SF35">
    <property type="entry name" value="HISTIDINE KINASE 2"/>
    <property type="match status" value="1"/>
</dbReference>
<dbReference type="GO" id="GO:0004673">
    <property type="term" value="F:protein histidine kinase activity"/>
    <property type="evidence" value="ECO:0007669"/>
    <property type="project" value="UniProtKB-EC"/>
</dbReference>
<keyword evidence="3" id="KW-0597">Phosphoprotein</keyword>
<proteinExistence type="predicted"/>
<dbReference type="Gene3D" id="3.40.50.2300">
    <property type="match status" value="1"/>
</dbReference>
<organism evidence="7 8">
    <name type="scientific">Paspalum notatum var. saurae</name>
    <dbReference type="NCBI Taxonomy" id="547442"/>
    <lineage>
        <taxon>Eukaryota</taxon>
        <taxon>Viridiplantae</taxon>
        <taxon>Streptophyta</taxon>
        <taxon>Embryophyta</taxon>
        <taxon>Tracheophyta</taxon>
        <taxon>Spermatophyta</taxon>
        <taxon>Magnoliopsida</taxon>
        <taxon>Liliopsida</taxon>
        <taxon>Poales</taxon>
        <taxon>Poaceae</taxon>
        <taxon>PACMAD clade</taxon>
        <taxon>Panicoideae</taxon>
        <taxon>Andropogonodae</taxon>
        <taxon>Paspaleae</taxon>
        <taxon>Paspalinae</taxon>
        <taxon>Paspalum</taxon>
    </lineage>
</organism>
<feature type="domain" description="Response regulatory" evidence="6">
    <location>
        <begin position="1"/>
        <end position="81"/>
    </location>
</feature>
<evidence type="ECO:0000256" key="2">
    <source>
        <dbReference type="ARBA" id="ARBA00012438"/>
    </source>
</evidence>
<dbReference type="EMBL" id="CP144746">
    <property type="protein sequence ID" value="WVZ58525.1"/>
    <property type="molecule type" value="Genomic_DNA"/>
</dbReference>
<evidence type="ECO:0000256" key="5">
    <source>
        <dbReference type="PROSITE-ProRule" id="PRU00169"/>
    </source>
</evidence>
<name>A0AAQ3WE49_PASNO</name>
<accession>A0AAQ3WE49</accession>
<gene>
    <name evidence="7" type="ORF">U9M48_008792</name>
</gene>